<keyword evidence="4" id="KW-1185">Reference proteome</keyword>
<dbReference type="CDD" id="cd00088">
    <property type="entry name" value="HPT"/>
    <property type="match status" value="1"/>
</dbReference>
<accession>A0A290QLV3</accession>
<dbReference type="GO" id="GO:0004672">
    <property type="term" value="F:protein kinase activity"/>
    <property type="evidence" value="ECO:0007669"/>
    <property type="project" value="UniProtKB-ARBA"/>
</dbReference>
<dbReference type="InterPro" id="IPR036641">
    <property type="entry name" value="HPT_dom_sf"/>
</dbReference>
<evidence type="ECO:0000313" key="3">
    <source>
        <dbReference type="EMBL" id="ATC65491.1"/>
    </source>
</evidence>
<dbReference type="AlphaFoldDB" id="A0A290QLV3"/>
<evidence type="ECO:0000256" key="1">
    <source>
        <dbReference type="PROSITE-ProRule" id="PRU00110"/>
    </source>
</evidence>
<dbReference type="KEGG" id="vbh:CMV30_16920"/>
<dbReference type="Gene3D" id="1.20.120.160">
    <property type="entry name" value="HPT domain"/>
    <property type="match status" value="1"/>
</dbReference>
<sequence length="120" mass="13078">MSSETPIDPEAIENLRALTPDDPDSFLRDIIGIFLDDTPARIAELRQSMASGDREQFTRAAHSIKGSSSNLGTTQLRTISAELEQRGKTEPITGLATRVDDLDQAFSVAKQALEKLLPPV</sequence>
<proteinExistence type="predicted"/>
<protein>
    <recommendedName>
        <fullName evidence="2">HPt domain-containing protein</fullName>
    </recommendedName>
</protein>
<organism evidence="3 4">
    <name type="scientific">Nibricoccus aquaticus</name>
    <dbReference type="NCBI Taxonomy" id="2576891"/>
    <lineage>
        <taxon>Bacteria</taxon>
        <taxon>Pseudomonadati</taxon>
        <taxon>Verrucomicrobiota</taxon>
        <taxon>Opitutia</taxon>
        <taxon>Opitutales</taxon>
        <taxon>Opitutaceae</taxon>
        <taxon>Nibricoccus</taxon>
    </lineage>
</organism>
<gene>
    <name evidence="3" type="ORF">CMV30_16920</name>
</gene>
<name>A0A290QLV3_9BACT</name>
<dbReference type="Pfam" id="PF01627">
    <property type="entry name" value="Hpt"/>
    <property type="match status" value="1"/>
</dbReference>
<dbReference type="Proteomes" id="UP000217265">
    <property type="component" value="Chromosome"/>
</dbReference>
<dbReference type="RefSeq" id="WP_096057120.1">
    <property type="nucleotide sequence ID" value="NZ_CP023344.1"/>
</dbReference>
<keyword evidence="1" id="KW-0597">Phosphoprotein</keyword>
<dbReference type="SMART" id="SM00073">
    <property type="entry name" value="HPT"/>
    <property type="match status" value="1"/>
</dbReference>
<evidence type="ECO:0000313" key="4">
    <source>
        <dbReference type="Proteomes" id="UP000217265"/>
    </source>
</evidence>
<dbReference type="GO" id="GO:0000160">
    <property type="term" value="P:phosphorelay signal transduction system"/>
    <property type="evidence" value="ECO:0007669"/>
    <property type="project" value="InterPro"/>
</dbReference>
<feature type="domain" description="HPt" evidence="2">
    <location>
        <begin position="23"/>
        <end position="116"/>
    </location>
</feature>
<dbReference type="PROSITE" id="PS50894">
    <property type="entry name" value="HPT"/>
    <property type="match status" value="1"/>
</dbReference>
<dbReference type="SUPFAM" id="SSF47226">
    <property type="entry name" value="Histidine-containing phosphotransfer domain, HPT domain"/>
    <property type="match status" value="1"/>
</dbReference>
<dbReference type="OrthoDB" id="196668at2"/>
<reference evidence="3 4" key="1">
    <citation type="submission" date="2017-09" db="EMBL/GenBank/DDBJ databases">
        <title>Complete genome sequence of Verrucomicrobial strain HZ-65, isolated from freshwater.</title>
        <authorList>
            <person name="Choi A."/>
        </authorList>
    </citation>
    <scope>NUCLEOTIDE SEQUENCE [LARGE SCALE GENOMIC DNA]</scope>
    <source>
        <strain evidence="3 4">HZ-65</strain>
    </source>
</reference>
<dbReference type="EMBL" id="CP023344">
    <property type="protein sequence ID" value="ATC65491.1"/>
    <property type="molecule type" value="Genomic_DNA"/>
</dbReference>
<feature type="modified residue" description="Phosphohistidine" evidence="1">
    <location>
        <position position="62"/>
    </location>
</feature>
<evidence type="ECO:0000259" key="2">
    <source>
        <dbReference type="PROSITE" id="PS50894"/>
    </source>
</evidence>
<dbReference type="InterPro" id="IPR008207">
    <property type="entry name" value="Sig_transdc_His_kin_Hpt_dom"/>
</dbReference>